<dbReference type="InterPro" id="IPR051712">
    <property type="entry name" value="ARTD-AVP"/>
</dbReference>
<dbReference type="InterPro" id="IPR012317">
    <property type="entry name" value="Poly(ADP-ribose)pol_cat_dom"/>
</dbReference>
<dbReference type="PANTHER" id="PTHR45740">
    <property type="entry name" value="POLY [ADP-RIBOSE] POLYMERASE"/>
    <property type="match status" value="1"/>
</dbReference>
<dbReference type="OrthoDB" id="9514740at2759"/>
<evidence type="ECO:0000313" key="3">
    <source>
        <dbReference type="EMBL" id="GLB40706.1"/>
    </source>
</evidence>
<dbReference type="GO" id="GO:0005634">
    <property type="term" value="C:nucleus"/>
    <property type="evidence" value="ECO:0007669"/>
    <property type="project" value="TreeGrafter"/>
</dbReference>
<dbReference type="GO" id="GO:1990404">
    <property type="term" value="F:NAD+-protein mono-ADP-ribosyltransferase activity"/>
    <property type="evidence" value="ECO:0007669"/>
    <property type="project" value="TreeGrafter"/>
</dbReference>
<evidence type="ECO:0000259" key="2">
    <source>
        <dbReference type="PROSITE" id="PS51059"/>
    </source>
</evidence>
<evidence type="ECO:0000313" key="4">
    <source>
        <dbReference type="Proteomes" id="UP001063166"/>
    </source>
</evidence>
<dbReference type="AlphaFoldDB" id="A0A9P3US09"/>
<dbReference type="Gene3D" id="3.90.228.10">
    <property type="match status" value="1"/>
</dbReference>
<protein>
    <recommendedName>
        <fullName evidence="1">Poly [ADP-ribose] polymerase</fullName>
        <shortName evidence="1">PARP</shortName>
        <ecNumber evidence="1">2.4.2.-</ecNumber>
    </recommendedName>
</protein>
<dbReference type="Pfam" id="PF00644">
    <property type="entry name" value="PARP"/>
    <property type="match status" value="1"/>
</dbReference>
<keyword evidence="1" id="KW-0328">Glycosyltransferase</keyword>
<keyword evidence="4" id="KW-1185">Reference proteome</keyword>
<gene>
    <name evidence="3" type="ORF">LshimejAT787_0805770</name>
</gene>
<accession>A0A9P3US09</accession>
<dbReference type="Proteomes" id="UP001063166">
    <property type="component" value="Unassembled WGS sequence"/>
</dbReference>
<dbReference type="EC" id="2.4.2.-" evidence="1"/>
<comment type="caution">
    <text evidence="3">The sequence shown here is derived from an EMBL/GenBank/DDBJ whole genome shotgun (WGS) entry which is preliminary data.</text>
</comment>
<keyword evidence="1" id="KW-0808">Transferase</keyword>
<organism evidence="3 4">
    <name type="scientific">Lyophyllum shimeji</name>
    <name type="common">Hon-shimeji</name>
    <name type="synonym">Tricholoma shimeji</name>
    <dbReference type="NCBI Taxonomy" id="47721"/>
    <lineage>
        <taxon>Eukaryota</taxon>
        <taxon>Fungi</taxon>
        <taxon>Dikarya</taxon>
        <taxon>Basidiomycota</taxon>
        <taxon>Agaricomycotina</taxon>
        <taxon>Agaricomycetes</taxon>
        <taxon>Agaricomycetidae</taxon>
        <taxon>Agaricales</taxon>
        <taxon>Tricholomatineae</taxon>
        <taxon>Lyophyllaceae</taxon>
        <taxon>Lyophyllum</taxon>
    </lineage>
</organism>
<dbReference type="GO" id="GO:0003950">
    <property type="term" value="F:NAD+ poly-ADP-ribosyltransferase activity"/>
    <property type="evidence" value="ECO:0007669"/>
    <property type="project" value="UniProtKB-UniRule"/>
</dbReference>
<dbReference type="SUPFAM" id="SSF56399">
    <property type="entry name" value="ADP-ribosylation"/>
    <property type="match status" value="1"/>
</dbReference>
<keyword evidence="1" id="KW-0520">NAD</keyword>
<dbReference type="Gene3D" id="6.20.320.10">
    <property type="match status" value="1"/>
</dbReference>
<evidence type="ECO:0000256" key="1">
    <source>
        <dbReference type="RuleBase" id="RU362114"/>
    </source>
</evidence>
<dbReference type="EMBL" id="BRPK01000008">
    <property type="protein sequence ID" value="GLB40706.1"/>
    <property type="molecule type" value="Genomic_DNA"/>
</dbReference>
<sequence length="253" mass="28738">MLTDDQFTLQDSNGRRNRILHLPATDPLYDFVEKRFEKGWKHPDKPKPPVHAIFKIQLTKENLEAYQKYRTRVEASPIVRVHPNSRIEKLLFHGTNRRCLLADDKSRTRLCELPECHLCRIVGSSFDIAKCGMKHQFRRFGTGIYSTSCSSKADDYVVDGAKKSTFRVMLASRVIVGKPFKRRQNGTGLTGPPPGYHSIVGKPGIHLNYPETVVYDNDAIRPAFLVVYGFPPEKDPNALRSVISKLFKTPIAS</sequence>
<reference evidence="3" key="1">
    <citation type="submission" date="2022-07" db="EMBL/GenBank/DDBJ databases">
        <title>The genome of Lyophyllum shimeji provides insight into the initial evolution of ectomycorrhizal fungal genome.</title>
        <authorList>
            <person name="Kobayashi Y."/>
            <person name="Shibata T."/>
            <person name="Hirakawa H."/>
            <person name="Shigenobu S."/>
            <person name="Nishiyama T."/>
            <person name="Yamada A."/>
            <person name="Hasebe M."/>
            <person name="Kawaguchi M."/>
        </authorList>
    </citation>
    <scope>NUCLEOTIDE SEQUENCE</scope>
    <source>
        <strain evidence="3">AT787</strain>
    </source>
</reference>
<dbReference type="PROSITE" id="PS51059">
    <property type="entry name" value="PARP_CATALYTIC"/>
    <property type="match status" value="1"/>
</dbReference>
<dbReference type="PANTHER" id="PTHR45740:SF2">
    <property type="entry name" value="POLY [ADP-RIBOSE] POLYMERASE"/>
    <property type="match status" value="1"/>
</dbReference>
<proteinExistence type="predicted"/>
<name>A0A9P3US09_LYOSH</name>
<feature type="domain" description="PARP catalytic" evidence="2">
    <location>
        <begin position="1"/>
        <end position="237"/>
    </location>
</feature>